<dbReference type="Proteomes" id="UP001433268">
    <property type="component" value="Unassembled WGS sequence"/>
</dbReference>
<evidence type="ECO:0000313" key="1">
    <source>
        <dbReference type="EMBL" id="KAK8075695.1"/>
    </source>
</evidence>
<accession>A0ABR1VZV6</accession>
<sequence length="93" mass="10186">MYVQVSRPALPRHRVSVKPFAEVFFIPALAPPAPLLRASSETEVARSARNVASRCALTAPPWSIPHSSTTTPMSVREIDRPGHLIVEFQVGRA</sequence>
<comment type="caution">
    <text evidence="1">The sequence shown here is derived from an EMBL/GenBank/DDBJ whole genome shotgun (WGS) entry which is preliminary data.</text>
</comment>
<proteinExistence type="predicted"/>
<protein>
    <submittedName>
        <fullName evidence="1">Uncharacterized protein</fullName>
    </submittedName>
</protein>
<reference evidence="1 2" key="1">
    <citation type="submission" date="2023-01" db="EMBL/GenBank/DDBJ databases">
        <title>Analysis of 21 Apiospora genomes using comparative genomics revels a genus with tremendous synthesis potential of carbohydrate active enzymes and secondary metabolites.</title>
        <authorList>
            <person name="Sorensen T."/>
        </authorList>
    </citation>
    <scope>NUCLEOTIDE SEQUENCE [LARGE SCALE GENOMIC DNA]</scope>
    <source>
        <strain evidence="1 2">CBS 114990</strain>
    </source>
</reference>
<dbReference type="GeneID" id="92047733"/>
<dbReference type="RefSeq" id="XP_066666635.1">
    <property type="nucleotide sequence ID" value="XM_066814673.1"/>
</dbReference>
<evidence type="ECO:0000313" key="2">
    <source>
        <dbReference type="Proteomes" id="UP001433268"/>
    </source>
</evidence>
<keyword evidence="2" id="KW-1185">Reference proteome</keyword>
<dbReference type="EMBL" id="JAQQWN010000007">
    <property type="protein sequence ID" value="KAK8075695.1"/>
    <property type="molecule type" value="Genomic_DNA"/>
</dbReference>
<name>A0ABR1VZV6_9PEZI</name>
<gene>
    <name evidence="1" type="ORF">PG997_010358</name>
</gene>
<organism evidence="1 2">
    <name type="scientific">Apiospora hydei</name>
    <dbReference type="NCBI Taxonomy" id="1337664"/>
    <lineage>
        <taxon>Eukaryota</taxon>
        <taxon>Fungi</taxon>
        <taxon>Dikarya</taxon>
        <taxon>Ascomycota</taxon>
        <taxon>Pezizomycotina</taxon>
        <taxon>Sordariomycetes</taxon>
        <taxon>Xylariomycetidae</taxon>
        <taxon>Amphisphaeriales</taxon>
        <taxon>Apiosporaceae</taxon>
        <taxon>Apiospora</taxon>
    </lineage>
</organism>